<feature type="transmembrane region" description="Helical" evidence="1">
    <location>
        <begin position="80"/>
        <end position="102"/>
    </location>
</feature>
<keyword evidence="1" id="KW-0472">Membrane</keyword>
<keyword evidence="1" id="KW-1133">Transmembrane helix</keyword>
<evidence type="ECO:0000313" key="3">
    <source>
        <dbReference type="Proteomes" id="UP001176961"/>
    </source>
</evidence>
<proteinExistence type="predicted"/>
<evidence type="ECO:0000313" key="2">
    <source>
        <dbReference type="EMBL" id="CAJ0609043.1"/>
    </source>
</evidence>
<feature type="transmembrane region" description="Helical" evidence="1">
    <location>
        <begin position="140"/>
        <end position="161"/>
    </location>
</feature>
<gene>
    <name evidence="2" type="ORF">CYNAS_LOCUS21026</name>
</gene>
<keyword evidence="1" id="KW-0812">Transmembrane</keyword>
<feature type="transmembrane region" description="Helical" evidence="1">
    <location>
        <begin position="45"/>
        <end position="68"/>
    </location>
</feature>
<comment type="caution">
    <text evidence="2">The sequence shown here is derived from an EMBL/GenBank/DDBJ whole genome shotgun (WGS) entry which is preliminary data.</text>
</comment>
<organism evidence="2 3">
    <name type="scientific">Cylicocyclus nassatus</name>
    <name type="common">Nematode worm</name>
    <dbReference type="NCBI Taxonomy" id="53992"/>
    <lineage>
        <taxon>Eukaryota</taxon>
        <taxon>Metazoa</taxon>
        <taxon>Ecdysozoa</taxon>
        <taxon>Nematoda</taxon>
        <taxon>Chromadorea</taxon>
        <taxon>Rhabditida</taxon>
        <taxon>Rhabditina</taxon>
        <taxon>Rhabditomorpha</taxon>
        <taxon>Strongyloidea</taxon>
        <taxon>Strongylidae</taxon>
        <taxon>Cylicocyclus</taxon>
    </lineage>
</organism>
<accession>A0AA36HED4</accession>
<evidence type="ECO:0008006" key="4">
    <source>
        <dbReference type="Google" id="ProtNLM"/>
    </source>
</evidence>
<dbReference type="EMBL" id="CATQJL010000326">
    <property type="protein sequence ID" value="CAJ0609043.1"/>
    <property type="molecule type" value="Genomic_DNA"/>
</dbReference>
<feature type="transmembrane region" description="Helical" evidence="1">
    <location>
        <begin position="173"/>
        <end position="197"/>
    </location>
</feature>
<dbReference type="AlphaFoldDB" id="A0AA36HED4"/>
<evidence type="ECO:0000256" key="1">
    <source>
        <dbReference type="SAM" id="Phobius"/>
    </source>
</evidence>
<sequence length="307" mass="35003">MEELMATPTIKSGNVLALLNTLYTSGFASASPSTPMLKGRTMHTLYAVSFIVYVCNCMCDWFHVWATLRGLVTSFPLENWLVVSLVVTVVAGTMLTWLLLVLCMENAFAHRLDVKPYRSGFTLIWEAFVEWVQAFNNFRVAFLVMLLHDTPITLLNFFFIASCRCAGPKVLPWSLLLSTLSSLVSLIWRITMLYFSYRRMLCPLNPKATVNVARYPKFKEHLAWAADYRGEGARLQEYDECWPVRWARYFMYGSEGTISTLPGPGSSDELYDKWEPPSLLTTLPVIGTVRFEFPIELEEVKQAVMLP</sequence>
<reference evidence="2" key="1">
    <citation type="submission" date="2023-07" db="EMBL/GenBank/DDBJ databases">
        <authorList>
            <consortium name="CYATHOMIX"/>
        </authorList>
    </citation>
    <scope>NUCLEOTIDE SEQUENCE</scope>
    <source>
        <strain evidence="2">N/A</strain>
    </source>
</reference>
<name>A0AA36HED4_CYLNA</name>
<protein>
    <recommendedName>
        <fullName evidence="4">Transmembrane protein</fullName>
    </recommendedName>
</protein>
<keyword evidence="3" id="KW-1185">Reference proteome</keyword>
<dbReference type="Proteomes" id="UP001176961">
    <property type="component" value="Unassembled WGS sequence"/>
</dbReference>